<feature type="non-terminal residue" evidence="2">
    <location>
        <position position="1"/>
    </location>
</feature>
<sequence>MALLSKVEAKNLEEDLLDARWILVMQKEQDQFQKNDVWKLVSPPNKKSTISTKWIFKNKLSKNARLEAICILLSFATHHNMRIHQLDVKCIFLNGIINEEVFVKQPPNFKSDTFSNHGILWAQVSTTCLRKSVHHYVDDIILYATNNFLYGEFSELMQKEFEISMMGELKFFLRLQIK</sequence>
<name>A0A371FPH4_MUCPR</name>
<feature type="domain" description="Reverse transcriptase Ty1/copia-type" evidence="1">
    <location>
        <begin position="64"/>
        <end position="116"/>
    </location>
</feature>
<dbReference type="Pfam" id="PF07727">
    <property type="entry name" value="RVT_2"/>
    <property type="match status" value="1"/>
</dbReference>
<keyword evidence="3" id="KW-1185">Reference proteome</keyword>
<organism evidence="2 3">
    <name type="scientific">Mucuna pruriens</name>
    <name type="common">Velvet bean</name>
    <name type="synonym">Dolichos pruriens</name>
    <dbReference type="NCBI Taxonomy" id="157652"/>
    <lineage>
        <taxon>Eukaryota</taxon>
        <taxon>Viridiplantae</taxon>
        <taxon>Streptophyta</taxon>
        <taxon>Embryophyta</taxon>
        <taxon>Tracheophyta</taxon>
        <taxon>Spermatophyta</taxon>
        <taxon>Magnoliopsida</taxon>
        <taxon>eudicotyledons</taxon>
        <taxon>Gunneridae</taxon>
        <taxon>Pentapetalae</taxon>
        <taxon>rosids</taxon>
        <taxon>fabids</taxon>
        <taxon>Fabales</taxon>
        <taxon>Fabaceae</taxon>
        <taxon>Papilionoideae</taxon>
        <taxon>50 kb inversion clade</taxon>
        <taxon>NPAAA clade</taxon>
        <taxon>indigoferoid/millettioid clade</taxon>
        <taxon>Phaseoleae</taxon>
        <taxon>Mucuna</taxon>
    </lineage>
</organism>
<accession>A0A371FPH4</accession>
<dbReference type="InterPro" id="IPR013103">
    <property type="entry name" value="RVT_2"/>
</dbReference>
<evidence type="ECO:0000313" key="2">
    <source>
        <dbReference type="EMBL" id="RDX80227.1"/>
    </source>
</evidence>
<evidence type="ECO:0000259" key="1">
    <source>
        <dbReference type="Pfam" id="PF07727"/>
    </source>
</evidence>
<dbReference type="OrthoDB" id="8048545at2759"/>
<comment type="caution">
    <text evidence="2">The sequence shown here is derived from an EMBL/GenBank/DDBJ whole genome shotgun (WGS) entry which is preliminary data.</text>
</comment>
<protein>
    <submittedName>
        <fullName evidence="2">Mitochondrial protein</fullName>
    </submittedName>
</protein>
<dbReference type="EMBL" id="QJKJ01008285">
    <property type="protein sequence ID" value="RDX80227.1"/>
    <property type="molecule type" value="Genomic_DNA"/>
</dbReference>
<proteinExistence type="predicted"/>
<dbReference type="Proteomes" id="UP000257109">
    <property type="component" value="Unassembled WGS sequence"/>
</dbReference>
<reference evidence="2" key="1">
    <citation type="submission" date="2018-05" db="EMBL/GenBank/DDBJ databases">
        <title>Draft genome of Mucuna pruriens seed.</title>
        <authorList>
            <person name="Nnadi N.E."/>
            <person name="Vos R."/>
            <person name="Hasami M.H."/>
            <person name="Devisetty U.K."/>
            <person name="Aguiy J.C."/>
        </authorList>
    </citation>
    <scope>NUCLEOTIDE SEQUENCE [LARGE SCALE GENOMIC DNA]</scope>
    <source>
        <strain evidence="2">JCA_2017</strain>
    </source>
</reference>
<dbReference type="STRING" id="157652.A0A371FPH4"/>
<evidence type="ECO:0000313" key="3">
    <source>
        <dbReference type="Proteomes" id="UP000257109"/>
    </source>
</evidence>
<gene>
    <name evidence="2" type="ORF">CR513_39249</name>
</gene>
<dbReference type="AlphaFoldDB" id="A0A371FPH4"/>